<dbReference type="EMBL" id="MU002038">
    <property type="protein sequence ID" value="KAF2791095.1"/>
    <property type="molecule type" value="Genomic_DNA"/>
</dbReference>
<feature type="compositionally biased region" description="Basic and acidic residues" evidence="1">
    <location>
        <begin position="180"/>
        <end position="193"/>
    </location>
</feature>
<dbReference type="AlphaFoldDB" id="A0A6A6X4P5"/>
<feature type="region of interest" description="Disordered" evidence="1">
    <location>
        <begin position="152"/>
        <end position="256"/>
    </location>
</feature>
<organism evidence="2 3">
    <name type="scientific">Melanomma pulvis-pyrius CBS 109.77</name>
    <dbReference type="NCBI Taxonomy" id="1314802"/>
    <lineage>
        <taxon>Eukaryota</taxon>
        <taxon>Fungi</taxon>
        <taxon>Dikarya</taxon>
        <taxon>Ascomycota</taxon>
        <taxon>Pezizomycotina</taxon>
        <taxon>Dothideomycetes</taxon>
        <taxon>Pleosporomycetidae</taxon>
        <taxon>Pleosporales</taxon>
        <taxon>Melanommataceae</taxon>
        <taxon>Melanomma</taxon>
    </lineage>
</organism>
<evidence type="ECO:0000313" key="3">
    <source>
        <dbReference type="Proteomes" id="UP000799757"/>
    </source>
</evidence>
<evidence type="ECO:0000313" key="2">
    <source>
        <dbReference type="EMBL" id="KAF2791095.1"/>
    </source>
</evidence>
<keyword evidence="3" id="KW-1185">Reference proteome</keyword>
<feature type="compositionally biased region" description="Low complexity" evidence="1">
    <location>
        <begin position="29"/>
        <end position="40"/>
    </location>
</feature>
<feature type="compositionally biased region" description="Polar residues" evidence="1">
    <location>
        <begin position="195"/>
        <end position="204"/>
    </location>
</feature>
<gene>
    <name evidence="2" type="ORF">K505DRAFT_364143</name>
</gene>
<sequence>MDRDHPVLSMLSPQAQQNQSEDLFNQLVTASGSSNATSATPMRPTSRNARGTLPGRFGGDKTGDFRPHTPGEALAQIIADRKGSGAGSSGTMNINREFEYIPTLRGFERQVNRSGNPLSGNGNGGKGYERDNGHQVIRDGGALSQHLNAEFGIPRRNNGRHDNQRGTPLPINDNESYEVTLRDRQRLEREASRNYRVQTPIPRTSTDHDSGSKRVLSPTPSHYAEGSTPKRPLSATPPGIGSNSQSANPVAPPMGQFKLPALPRPHDFGNGKQNRLSLEAERHSAHRIDLSDQKFREVYRAYDPSALPGNHWGGSQTLRHAQLMAQVNKNWQWRHPDKNCADIFSGFTKMDQDYQAEAKKRGVRLRAVNEGRGGIHVSRGYEGNWSIPNVPLRKYIDANYSLPNAAETGKRTCNVFFDLSSPPTRISSTSEIETGLFNKPAHTNVLPLPDGVPPWNENQGGDLPNNVALCTVDEDGGLRAPDPEYVTEEHADLLYYMHLHDQETGELR</sequence>
<evidence type="ECO:0000256" key="1">
    <source>
        <dbReference type="SAM" id="MobiDB-lite"/>
    </source>
</evidence>
<feature type="compositionally biased region" description="Polar residues" evidence="1">
    <location>
        <begin position="11"/>
        <end position="28"/>
    </location>
</feature>
<protein>
    <submittedName>
        <fullName evidence="2">Uncharacterized protein</fullName>
    </submittedName>
</protein>
<name>A0A6A6X4P5_9PLEO</name>
<reference evidence="2" key="1">
    <citation type="journal article" date="2020" name="Stud. Mycol.">
        <title>101 Dothideomycetes genomes: a test case for predicting lifestyles and emergence of pathogens.</title>
        <authorList>
            <person name="Haridas S."/>
            <person name="Albert R."/>
            <person name="Binder M."/>
            <person name="Bloem J."/>
            <person name="Labutti K."/>
            <person name="Salamov A."/>
            <person name="Andreopoulos B."/>
            <person name="Baker S."/>
            <person name="Barry K."/>
            <person name="Bills G."/>
            <person name="Bluhm B."/>
            <person name="Cannon C."/>
            <person name="Castanera R."/>
            <person name="Culley D."/>
            <person name="Daum C."/>
            <person name="Ezra D."/>
            <person name="Gonzalez J."/>
            <person name="Henrissat B."/>
            <person name="Kuo A."/>
            <person name="Liang C."/>
            <person name="Lipzen A."/>
            <person name="Lutzoni F."/>
            <person name="Magnuson J."/>
            <person name="Mondo S."/>
            <person name="Nolan M."/>
            <person name="Ohm R."/>
            <person name="Pangilinan J."/>
            <person name="Park H.-J."/>
            <person name="Ramirez L."/>
            <person name="Alfaro M."/>
            <person name="Sun H."/>
            <person name="Tritt A."/>
            <person name="Yoshinaga Y."/>
            <person name="Zwiers L.-H."/>
            <person name="Turgeon B."/>
            <person name="Goodwin S."/>
            <person name="Spatafora J."/>
            <person name="Crous P."/>
            <person name="Grigoriev I."/>
        </authorList>
    </citation>
    <scope>NUCLEOTIDE SEQUENCE</scope>
    <source>
        <strain evidence="2">CBS 109.77</strain>
    </source>
</reference>
<accession>A0A6A6X4P5</accession>
<feature type="region of interest" description="Disordered" evidence="1">
    <location>
        <begin position="111"/>
        <end position="133"/>
    </location>
</feature>
<feature type="region of interest" description="Disordered" evidence="1">
    <location>
        <begin position="1"/>
        <end position="65"/>
    </location>
</feature>
<dbReference type="Proteomes" id="UP000799757">
    <property type="component" value="Unassembled WGS sequence"/>
</dbReference>
<proteinExistence type="predicted"/>